<dbReference type="Proteomes" id="UP000054560">
    <property type="component" value="Unassembled WGS sequence"/>
</dbReference>
<organism evidence="1 2">
    <name type="scientific">Sphaeroforma arctica JP610</name>
    <dbReference type="NCBI Taxonomy" id="667725"/>
    <lineage>
        <taxon>Eukaryota</taxon>
        <taxon>Ichthyosporea</taxon>
        <taxon>Ichthyophonida</taxon>
        <taxon>Sphaeroforma</taxon>
    </lineage>
</organism>
<name>A0A0L0FTT9_9EUKA</name>
<accession>A0A0L0FTT9</accession>
<proteinExistence type="predicted"/>
<keyword evidence="2" id="KW-1185">Reference proteome</keyword>
<evidence type="ECO:0000313" key="1">
    <source>
        <dbReference type="EMBL" id="KNC80250.1"/>
    </source>
</evidence>
<evidence type="ECO:0000313" key="2">
    <source>
        <dbReference type="Proteomes" id="UP000054560"/>
    </source>
</evidence>
<protein>
    <submittedName>
        <fullName evidence="1">Uncharacterized protein</fullName>
    </submittedName>
</protein>
<reference evidence="1 2" key="1">
    <citation type="submission" date="2011-02" db="EMBL/GenBank/DDBJ databases">
        <title>The Genome Sequence of Sphaeroforma arctica JP610.</title>
        <authorList>
            <consortium name="The Broad Institute Genome Sequencing Platform"/>
            <person name="Russ C."/>
            <person name="Cuomo C."/>
            <person name="Young S.K."/>
            <person name="Zeng Q."/>
            <person name="Gargeya S."/>
            <person name="Alvarado L."/>
            <person name="Berlin A."/>
            <person name="Chapman S.B."/>
            <person name="Chen Z."/>
            <person name="Freedman E."/>
            <person name="Gellesch M."/>
            <person name="Goldberg J."/>
            <person name="Griggs A."/>
            <person name="Gujja S."/>
            <person name="Heilman E."/>
            <person name="Heiman D."/>
            <person name="Howarth C."/>
            <person name="Mehta T."/>
            <person name="Neiman D."/>
            <person name="Pearson M."/>
            <person name="Roberts A."/>
            <person name="Saif S."/>
            <person name="Shea T."/>
            <person name="Shenoy N."/>
            <person name="Sisk P."/>
            <person name="Stolte C."/>
            <person name="Sykes S."/>
            <person name="White J."/>
            <person name="Yandava C."/>
            <person name="Burger G."/>
            <person name="Gray M.W."/>
            <person name="Holland P.W.H."/>
            <person name="King N."/>
            <person name="Lang F.B.F."/>
            <person name="Roger A.J."/>
            <person name="Ruiz-Trillo I."/>
            <person name="Haas B."/>
            <person name="Nusbaum C."/>
            <person name="Birren B."/>
        </authorList>
    </citation>
    <scope>NUCLEOTIDE SEQUENCE [LARGE SCALE GENOMIC DNA]</scope>
    <source>
        <strain evidence="1 2">JP610</strain>
    </source>
</reference>
<gene>
    <name evidence="1" type="ORF">SARC_07388</name>
</gene>
<dbReference type="GeneID" id="25907892"/>
<sequence length="110" mass="12593">MTTRDQQSVEVDGRLHAESMHYKRDIHSVLVLEHVDSDMHYVRTNTNEGLDDQWYLAFSGDNGSYDMQLVQHERAAIVGIVMLRGVGPVVECMMTHIKLALELYRNPIHG</sequence>
<dbReference type="RefSeq" id="XP_014154152.1">
    <property type="nucleotide sequence ID" value="XM_014298677.1"/>
</dbReference>
<dbReference type="EMBL" id="KQ242177">
    <property type="protein sequence ID" value="KNC80250.1"/>
    <property type="molecule type" value="Genomic_DNA"/>
</dbReference>
<dbReference type="AlphaFoldDB" id="A0A0L0FTT9"/>